<dbReference type="InterPro" id="IPR056174">
    <property type="entry name" value="SpoVR_N"/>
</dbReference>
<evidence type="ECO:0000259" key="3">
    <source>
        <dbReference type="Pfam" id="PF24755"/>
    </source>
</evidence>
<dbReference type="Pfam" id="PF24755">
    <property type="entry name" value="SpoVR_C"/>
    <property type="match status" value="1"/>
</dbReference>
<dbReference type="EMBL" id="CP046052">
    <property type="protein sequence ID" value="QGM47167.1"/>
    <property type="molecule type" value="Genomic_DNA"/>
</dbReference>
<dbReference type="PANTHER" id="PTHR30029">
    <property type="entry name" value="STAGE V SPORULATION PROTEIN R"/>
    <property type="match status" value="1"/>
</dbReference>
<accession>A0A6B8KHN0</accession>
<name>A0A6B8KHN0_9HYPH</name>
<dbReference type="InterPro" id="IPR057270">
    <property type="entry name" value="Ycgb-like"/>
</dbReference>
<protein>
    <submittedName>
        <fullName evidence="4">SpoVR family protein</fullName>
    </submittedName>
</protein>
<dbReference type="Pfam" id="PF04293">
    <property type="entry name" value="SpoVR"/>
    <property type="match status" value="1"/>
</dbReference>
<evidence type="ECO:0000259" key="2">
    <source>
        <dbReference type="Pfam" id="PF04293"/>
    </source>
</evidence>
<reference evidence="4 5" key="1">
    <citation type="submission" date="2019-11" db="EMBL/GenBank/DDBJ databases">
        <title>The genome sequence of Methylocystis heyeri.</title>
        <authorList>
            <person name="Oshkin I.Y."/>
            <person name="Miroshnikov K."/>
            <person name="Dedysh S.N."/>
        </authorList>
    </citation>
    <scope>NUCLEOTIDE SEQUENCE [LARGE SCALE GENOMIC DNA]</scope>
    <source>
        <strain evidence="4 5">H2</strain>
    </source>
</reference>
<feature type="domain" description="SpoVR protein-like N-terminal" evidence="2">
    <location>
        <begin position="12"/>
        <end position="433"/>
    </location>
</feature>
<dbReference type="Proteomes" id="UP000309061">
    <property type="component" value="Chromosome"/>
</dbReference>
<proteinExistence type="predicted"/>
<dbReference type="KEGG" id="mhey:H2LOC_016520"/>
<dbReference type="PANTHER" id="PTHR30029:SF2">
    <property type="entry name" value="STAGE V SPORULATION PROTEIN R"/>
    <property type="match status" value="1"/>
</dbReference>
<feature type="region of interest" description="Disordered" evidence="1">
    <location>
        <begin position="178"/>
        <end position="201"/>
    </location>
</feature>
<dbReference type="AlphaFoldDB" id="A0A6B8KHN0"/>
<dbReference type="RefSeq" id="WP_136497887.1">
    <property type="nucleotide sequence ID" value="NZ_CP046052.1"/>
</dbReference>
<gene>
    <name evidence="4" type="ORF">H2LOC_016520</name>
</gene>
<evidence type="ECO:0000313" key="5">
    <source>
        <dbReference type="Proteomes" id="UP000309061"/>
    </source>
</evidence>
<dbReference type="InterPro" id="IPR057008">
    <property type="entry name" value="SpoVR-like_C"/>
</dbReference>
<evidence type="ECO:0000313" key="4">
    <source>
        <dbReference type="EMBL" id="QGM47167.1"/>
    </source>
</evidence>
<dbReference type="InterPro" id="IPR007390">
    <property type="entry name" value="Spore_V_R"/>
</dbReference>
<dbReference type="OrthoDB" id="9784270at2"/>
<keyword evidence="5" id="KW-1185">Reference proteome</keyword>
<feature type="compositionally biased region" description="Basic and acidic residues" evidence="1">
    <location>
        <begin position="185"/>
        <end position="201"/>
    </location>
</feature>
<organism evidence="4 5">
    <name type="scientific">Methylocystis heyeri</name>
    <dbReference type="NCBI Taxonomy" id="391905"/>
    <lineage>
        <taxon>Bacteria</taxon>
        <taxon>Pseudomonadati</taxon>
        <taxon>Pseudomonadota</taxon>
        <taxon>Alphaproteobacteria</taxon>
        <taxon>Hyphomicrobiales</taxon>
        <taxon>Methylocystaceae</taxon>
        <taxon>Methylocystis</taxon>
    </lineage>
</organism>
<evidence type="ECO:0000256" key="1">
    <source>
        <dbReference type="SAM" id="MobiDB-lite"/>
    </source>
</evidence>
<feature type="domain" description="SpoVR-like C-terminal" evidence="3">
    <location>
        <begin position="438"/>
        <end position="492"/>
    </location>
</feature>
<sequence length="509" mass="59102">MTAGPLLFQGKDWNFETLQRIYDAIEPIAEKELGLDVFPNQIEVITVEQMLDAYASTGMPIFYKHWSFGKRFVQHQTIYHKGLQDLAYEIVINSNPCISYIMEGSSATMQALVMAHAAFGHNHFFKNNYQFQQWTAPESILDYLAFARNYISTCEERYGHAEVERLLDAAHALMAQGVDRSPHKRPLDLQQEEKRERDRMQERERVYNDLWRTVPGRAQPLAKAGKDRQRAMLGLPQENILYFLEKAAPRLKPWQREVLRIVRLIAQYFYPQQLTKVMNEGCATYCHYRIMTRLHETGRITDGSFLEFLHSHTGVIRQPMYYEPSYGGVNPYALGFDMMQDIARIVRDPTPEDKVWFPDLAGTGDEMAALRDVWANYRDDSFIAQFLSPTLMRKWRLFHVVDQKDLPYLEVAAIHNERGYRELRRRLAAEYDAPAQSPHIEVVDVDLAGSRKLVLHHQVVEGRFLEAEEAALVMKHLQSLWGYDVLLQEVDSRKGDNILKEHFVAAETS</sequence>
<dbReference type="NCBIfam" id="NF008737">
    <property type="entry name" value="PRK11767.1"/>
    <property type="match status" value="1"/>
</dbReference>